<evidence type="ECO:0000256" key="4">
    <source>
        <dbReference type="ARBA" id="ARBA00022840"/>
    </source>
</evidence>
<dbReference type="PANTHER" id="PTHR47959:SF13">
    <property type="entry name" value="ATP-DEPENDENT RNA HELICASE RHLE"/>
    <property type="match status" value="1"/>
</dbReference>
<dbReference type="Gene3D" id="3.40.50.300">
    <property type="entry name" value="P-loop containing nucleotide triphosphate hydrolases"/>
    <property type="match status" value="2"/>
</dbReference>
<dbReference type="InterPro" id="IPR050079">
    <property type="entry name" value="DEAD_box_RNA_helicase"/>
</dbReference>
<gene>
    <name evidence="11" type="ORF">SAMN05444377_106123</name>
</gene>
<dbReference type="GO" id="GO:0005524">
    <property type="term" value="F:ATP binding"/>
    <property type="evidence" value="ECO:0007669"/>
    <property type="project" value="UniProtKB-KW"/>
</dbReference>
<feature type="compositionally biased region" description="Basic residues" evidence="7">
    <location>
        <begin position="423"/>
        <end position="432"/>
    </location>
</feature>
<keyword evidence="4" id="KW-0067">ATP-binding</keyword>
<sequence>MTTFETLQLPKALQKAIDEMGLTQPTPIQQRAFPVISSGRDVIGIAQTGTGKTLAYLLPVLKPWKFMASETPRVVILVPTRELVVQITEVVTQLTQYMSIRTLGVYGGVNINTQKKAVYEGVDILIGTPGRIMDLALDNVVRFDTLQKLIIDEFDEILNLGFRAQVTAILSMMRQKRQNILFSATMTDEVDAMLDEYFDFPEEVSLAPSGTPLEKIEQYVYRVPNFLTKLNLLKQLLHSDPSMERILIFANNKKSVDLIAQALEPDFPEQLGFIHSNKSQNYRLNTMASFQKGELRGLVTTDVMARGLDISDITHVINFEMTESPEQYIHRIGRTGRADKSGIAISFISPREEEIQLEAEMLMEKELTLLPFPEEIEVVNRLLEFEKDKKKIKFLLKRPKLEGGTAFQEKKDKNKKVNLGGPGKRKPRKTAPRNRAVERKRNEKRKKG</sequence>
<evidence type="ECO:0000313" key="11">
    <source>
        <dbReference type="EMBL" id="SHF30918.1"/>
    </source>
</evidence>
<dbReference type="CDD" id="cd18787">
    <property type="entry name" value="SF2_C_DEAD"/>
    <property type="match status" value="1"/>
</dbReference>
<evidence type="ECO:0000256" key="1">
    <source>
        <dbReference type="ARBA" id="ARBA00022741"/>
    </source>
</evidence>
<dbReference type="PANTHER" id="PTHR47959">
    <property type="entry name" value="ATP-DEPENDENT RNA HELICASE RHLE-RELATED"/>
    <property type="match status" value="1"/>
</dbReference>
<dbReference type="SMART" id="SM00487">
    <property type="entry name" value="DEXDc"/>
    <property type="match status" value="1"/>
</dbReference>
<dbReference type="OrthoDB" id="9785240at2"/>
<keyword evidence="2" id="KW-0378">Hydrolase</keyword>
<dbReference type="SMART" id="SM00490">
    <property type="entry name" value="HELICc"/>
    <property type="match status" value="1"/>
</dbReference>
<evidence type="ECO:0000259" key="8">
    <source>
        <dbReference type="PROSITE" id="PS51192"/>
    </source>
</evidence>
<dbReference type="STRING" id="1124188.SAMN05444377_106123"/>
<dbReference type="GO" id="GO:0003724">
    <property type="term" value="F:RNA helicase activity"/>
    <property type="evidence" value="ECO:0007669"/>
    <property type="project" value="InterPro"/>
</dbReference>
<comment type="similarity">
    <text evidence="5">Belongs to the DEAD box helicase family.</text>
</comment>
<keyword evidence="12" id="KW-1185">Reference proteome</keyword>
<evidence type="ECO:0000256" key="3">
    <source>
        <dbReference type="ARBA" id="ARBA00022806"/>
    </source>
</evidence>
<evidence type="ECO:0000256" key="6">
    <source>
        <dbReference type="PROSITE-ProRule" id="PRU00552"/>
    </source>
</evidence>
<dbReference type="EMBL" id="FQVQ01000006">
    <property type="protein sequence ID" value="SHF30918.1"/>
    <property type="molecule type" value="Genomic_DNA"/>
</dbReference>
<dbReference type="GO" id="GO:0005829">
    <property type="term" value="C:cytosol"/>
    <property type="evidence" value="ECO:0007669"/>
    <property type="project" value="TreeGrafter"/>
</dbReference>
<dbReference type="Pfam" id="PF00271">
    <property type="entry name" value="Helicase_C"/>
    <property type="match status" value="1"/>
</dbReference>
<dbReference type="Proteomes" id="UP000184147">
    <property type="component" value="Unassembled WGS sequence"/>
</dbReference>
<dbReference type="AlphaFoldDB" id="A0A1M5AKW2"/>
<dbReference type="InterPro" id="IPR027417">
    <property type="entry name" value="P-loop_NTPase"/>
</dbReference>
<evidence type="ECO:0000256" key="5">
    <source>
        <dbReference type="ARBA" id="ARBA00038437"/>
    </source>
</evidence>
<dbReference type="GO" id="GO:0003676">
    <property type="term" value="F:nucleic acid binding"/>
    <property type="evidence" value="ECO:0007669"/>
    <property type="project" value="InterPro"/>
</dbReference>
<evidence type="ECO:0000256" key="2">
    <source>
        <dbReference type="ARBA" id="ARBA00022801"/>
    </source>
</evidence>
<dbReference type="PROSITE" id="PS51195">
    <property type="entry name" value="Q_MOTIF"/>
    <property type="match status" value="1"/>
</dbReference>
<feature type="domain" description="Helicase ATP-binding" evidence="8">
    <location>
        <begin position="33"/>
        <end position="204"/>
    </location>
</feature>
<dbReference type="InterPro" id="IPR001650">
    <property type="entry name" value="Helicase_C-like"/>
</dbReference>
<feature type="domain" description="Helicase C-terminal" evidence="9">
    <location>
        <begin position="232"/>
        <end position="384"/>
    </location>
</feature>
<keyword evidence="3 11" id="KW-0347">Helicase</keyword>
<name>A0A1M5AKW2_9FLAO</name>
<feature type="region of interest" description="Disordered" evidence="7">
    <location>
        <begin position="405"/>
        <end position="448"/>
    </location>
</feature>
<organism evidence="11 12">
    <name type="scientific">Flavobacterium fontis</name>
    <dbReference type="NCBI Taxonomy" id="1124188"/>
    <lineage>
        <taxon>Bacteria</taxon>
        <taxon>Pseudomonadati</taxon>
        <taxon>Bacteroidota</taxon>
        <taxon>Flavobacteriia</taxon>
        <taxon>Flavobacteriales</taxon>
        <taxon>Flavobacteriaceae</taxon>
        <taxon>Flavobacterium</taxon>
    </lineage>
</organism>
<proteinExistence type="inferred from homology"/>
<feature type="domain" description="DEAD-box RNA helicase Q" evidence="10">
    <location>
        <begin position="2"/>
        <end position="30"/>
    </location>
</feature>
<evidence type="ECO:0000259" key="10">
    <source>
        <dbReference type="PROSITE" id="PS51195"/>
    </source>
</evidence>
<dbReference type="InterPro" id="IPR014001">
    <property type="entry name" value="Helicase_ATP-bd"/>
</dbReference>
<dbReference type="InterPro" id="IPR011545">
    <property type="entry name" value="DEAD/DEAH_box_helicase_dom"/>
</dbReference>
<dbReference type="RefSeq" id="WP_073362892.1">
    <property type="nucleotide sequence ID" value="NZ_FQVQ01000006.1"/>
</dbReference>
<dbReference type="PROSITE" id="PS51192">
    <property type="entry name" value="HELICASE_ATP_BIND_1"/>
    <property type="match status" value="1"/>
</dbReference>
<dbReference type="Pfam" id="PF00270">
    <property type="entry name" value="DEAD"/>
    <property type="match status" value="1"/>
</dbReference>
<dbReference type="CDD" id="cd00268">
    <property type="entry name" value="DEADc"/>
    <property type="match status" value="1"/>
</dbReference>
<dbReference type="PROSITE" id="PS51194">
    <property type="entry name" value="HELICASE_CTER"/>
    <property type="match status" value="1"/>
</dbReference>
<evidence type="ECO:0000256" key="7">
    <source>
        <dbReference type="SAM" id="MobiDB-lite"/>
    </source>
</evidence>
<keyword evidence="1" id="KW-0547">Nucleotide-binding</keyword>
<dbReference type="InterPro" id="IPR014014">
    <property type="entry name" value="RNA_helicase_DEAD_Q_motif"/>
</dbReference>
<protein>
    <submittedName>
        <fullName evidence="11">ATP-dependent RNA helicase RhlE</fullName>
    </submittedName>
</protein>
<evidence type="ECO:0000313" key="12">
    <source>
        <dbReference type="Proteomes" id="UP000184147"/>
    </source>
</evidence>
<feature type="short sequence motif" description="Q motif" evidence="6">
    <location>
        <begin position="2"/>
        <end position="30"/>
    </location>
</feature>
<dbReference type="GO" id="GO:0016787">
    <property type="term" value="F:hydrolase activity"/>
    <property type="evidence" value="ECO:0007669"/>
    <property type="project" value="UniProtKB-KW"/>
</dbReference>
<reference evidence="11 12" key="1">
    <citation type="submission" date="2016-11" db="EMBL/GenBank/DDBJ databases">
        <authorList>
            <person name="Jaros S."/>
            <person name="Januszkiewicz K."/>
            <person name="Wedrychowicz H."/>
        </authorList>
    </citation>
    <scope>NUCLEOTIDE SEQUENCE [LARGE SCALE GENOMIC DNA]</scope>
    <source>
        <strain evidence="11 12">DSM 25660</strain>
    </source>
</reference>
<dbReference type="InterPro" id="IPR044742">
    <property type="entry name" value="DEAD/DEAH_RhlB"/>
</dbReference>
<dbReference type="SUPFAM" id="SSF52540">
    <property type="entry name" value="P-loop containing nucleoside triphosphate hydrolases"/>
    <property type="match status" value="1"/>
</dbReference>
<accession>A0A1M5AKW2</accession>
<evidence type="ECO:0000259" key="9">
    <source>
        <dbReference type="PROSITE" id="PS51194"/>
    </source>
</evidence>